<dbReference type="AlphaFoldDB" id="A0A1Q5SIC3"/>
<reference evidence="1 2" key="1">
    <citation type="submission" date="2016-11" db="EMBL/GenBank/DDBJ databases">
        <authorList>
            <person name="Kadnikov V."/>
            <person name="Nazina T."/>
        </authorList>
    </citation>
    <scope>NUCLEOTIDE SEQUENCE [LARGE SCALE GENOMIC DNA]</scope>
    <source>
        <strain evidence="1 2">1017</strain>
    </source>
</reference>
<gene>
    <name evidence="1" type="ORF">BRO54_3829</name>
</gene>
<name>A0A1Q5SIC3_9BACL</name>
<proteinExistence type="predicted"/>
<evidence type="ECO:0000313" key="2">
    <source>
        <dbReference type="Proteomes" id="UP000186030"/>
    </source>
</evidence>
<protein>
    <submittedName>
        <fullName evidence="1">Uncharacterized protein</fullName>
    </submittedName>
</protein>
<sequence length="59" mass="6525">MQGAAGWTVGALVHVGKIVPFPTIRIRLNVNAKVVKLDHTSSPSLKRMEIFVRNNSQKI</sequence>
<dbReference type="Proteomes" id="UP000186030">
    <property type="component" value="Unassembled WGS sequence"/>
</dbReference>
<organism evidence="1 2">
    <name type="scientific">Geobacillus proteiniphilus</name>
    <dbReference type="NCBI Taxonomy" id="860353"/>
    <lineage>
        <taxon>Bacteria</taxon>
        <taxon>Bacillati</taxon>
        <taxon>Bacillota</taxon>
        <taxon>Bacilli</taxon>
        <taxon>Bacillales</taxon>
        <taxon>Anoxybacillaceae</taxon>
        <taxon>Geobacillus</taxon>
    </lineage>
</organism>
<reference evidence="2" key="2">
    <citation type="submission" date="2017-01" db="EMBL/GenBank/DDBJ databases">
        <title>Genome sequencing and annotation of Geobacillus sp. 1017, a Hydrocarbon-Oxidizing Thermophilic Bacterium Isolated from a Heavy Oil Reservoir (China).</title>
        <authorList>
            <person name="Kadnikov V.V."/>
            <person name="Mardanov A.V."/>
            <person name="Poltaraus A.B."/>
            <person name="Sokolova D.S."/>
            <person name="Semenova E.M."/>
            <person name="Ravin N.V."/>
            <person name="Tourova T.P."/>
            <person name="Nazina T.N."/>
        </authorList>
    </citation>
    <scope>NUCLEOTIDE SEQUENCE [LARGE SCALE GENOMIC DNA]</scope>
    <source>
        <strain evidence="2">1017</strain>
    </source>
</reference>
<accession>A0A1Q5SIC3</accession>
<evidence type="ECO:0000313" key="1">
    <source>
        <dbReference type="EMBL" id="OKO87673.1"/>
    </source>
</evidence>
<dbReference type="EMBL" id="MQMG01000097">
    <property type="protein sequence ID" value="OKO87673.1"/>
    <property type="molecule type" value="Genomic_DNA"/>
</dbReference>
<comment type="caution">
    <text evidence="1">The sequence shown here is derived from an EMBL/GenBank/DDBJ whole genome shotgun (WGS) entry which is preliminary data.</text>
</comment>